<organism evidence="2">
    <name type="scientific">Talaromyces marneffei PM1</name>
    <dbReference type="NCBI Taxonomy" id="1077442"/>
    <lineage>
        <taxon>Eukaryota</taxon>
        <taxon>Fungi</taxon>
        <taxon>Dikarya</taxon>
        <taxon>Ascomycota</taxon>
        <taxon>Pezizomycotina</taxon>
        <taxon>Eurotiomycetes</taxon>
        <taxon>Eurotiomycetidae</taxon>
        <taxon>Eurotiales</taxon>
        <taxon>Trichocomaceae</taxon>
        <taxon>Talaromyces</taxon>
        <taxon>Talaromyces sect. Talaromyces</taxon>
    </lineage>
</organism>
<accession>A0A093VEA0</accession>
<comment type="caution">
    <text evidence="2">The sequence shown here is derived from an EMBL/GenBank/DDBJ whole genome shotgun (WGS) entry which is preliminary data.</text>
</comment>
<feature type="compositionally biased region" description="Low complexity" evidence="1">
    <location>
        <begin position="49"/>
        <end position="63"/>
    </location>
</feature>
<proteinExistence type="predicted"/>
<dbReference type="EMBL" id="JPOX01000012">
    <property type="protein sequence ID" value="KFX48334.1"/>
    <property type="molecule type" value="Genomic_DNA"/>
</dbReference>
<evidence type="ECO:0000313" key="2">
    <source>
        <dbReference type="EMBL" id="KFX48334.1"/>
    </source>
</evidence>
<gene>
    <name evidence="2" type="ORF">GQ26_0120620</name>
</gene>
<dbReference type="HOGENOM" id="CLU_2334303_0_0_1"/>
<reference key="1">
    <citation type="journal article" date="2014" name="PLoS Genet.">
        <title>Signature Gene Expression Reveals Novel Clues to the Molecular Mechanisms of Dimorphic Transition in Penicillium marneffei.</title>
        <authorList>
            <person name="Yang E."/>
            <person name="Wang G."/>
            <person name="Cai J."/>
            <person name="Woo P.C."/>
            <person name="Lau S.K."/>
            <person name="Yuen K.-Y."/>
            <person name="Chow W.-N."/>
            <person name="Lin X."/>
        </authorList>
    </citation>
    <scope>NUCLEOTIDE SEQUENCE [LARGE SCALE GENOMIC DNA]</scope>
    <source>
        <strain>PM1</strain>
    </source>
</reference>
<protein>
    <submittedName>
        <fullName evidence="2">Uncharacterized protein</fullName>
    </submittedName>
</protein>
<evidence type="ECO:0000256" key="1">
    <source>
        <dbReference type="SAM" id="MobiDB-lite"/>
    </source>
</evidence>
<feature type="region of interest" description="Disordered" evidence="1">
    <location>
        <begin position="49"/>
        <end position="78"/>
    </location>
</feature>
<sequence>MKFIRVEDPTNKCPGTVAIKGISGSTTSKLQYQQWHNQQLLLQQQLPAPTEQTLLQAPEQQQEPAEEESMEMREPRARMEVYFSRLRSDDSSRSEANP</sequence>
<name>A0A093VEA0_TALMA</name>
<dbReference type="AlphaFoldDB" id="A0A093VEA0"/>
<reference evidence="2" key="2">
    <citation type="journal article" date="2014" name="PLoS Genet.">
        <title>Signature gene expression reveals novel clues to the molecular mechanisms of dimorphic transition in Penicillium marneffei.</title>
        <authorList>
            <person name="Yang E."/>
            <person name="Wang G."/>
            <person name="Cai J."/>
            <person name="Woo P.C."/>
            <person name="Lau S.K."/>
            <person name="Yuen K.-Y."/>
            <person name="Chow W.-N."/>
            <person name="Lin X."/>
        </authorList>
    </citation>
    <scope>NUCLEOTIDE SEQUENCE</scope>
    <source>
        <strain evidence="2">PM1</strain>
    </source>
</reference>